<evidence type="ECO:0000313" key="3">
    <source>
        <dbReference type="Proteomes" id="UP000766246"/>
    </source>
</evidence>
<sequence>MDAREYLEILHVAERLKDTPRHCTTTKRRTESVAEHSWRISLMAFLLRHEFKD</sequence>
<dbReference type="Pfam" id="PF13023">
    <property type="entry name" value="HD_3"/>
    <property type="match status" value="1"/>
</dbReference>
<evidence type="ECO:0000313" key="2">
    <source>
        <dbReference type="EMBL" id="MBE5919147.1"/>
    </source>
</evidence>
<dbReference type="InterPro" id="IPR006674">
    <property type="entry name" value="HD_domain"/>
</dbReference>
<reference evidence="2" key="1">
    <citation type="submission" date="2019-04" db="EMBL/GenBank/DDBJ databases">
        <title>Evolution of Biomass-Degrading Anaerobic Consortia Revealed by Metagenomics.</title>
        <authorList>
            <person name="Peng X."/>
        </authorList>
    </citation>
    <scope>NUCLEOTIDE SEQUENCE</scope>
    <source>
        <strain evidence="2">SIG311</strain>
    </source>
</reference>
<comment type="caution">
    <text evidence="2">The sequence shown here is derived from an EMBL/GenBank/DDBJ whole genome shotgun (WGS) entry which is preliminary data.</text>
</comment>
<gene>
    <name evidence="2" type="ORF">E7272_04810</name>
</gene>
<organism evidence="2 3">
    <name type="scientific">Pseudobutyrivibrio ruminis</name>
    <dbReference type="NCBI Taxonomy" id="46206"/>
    <lineage>
        <taxon>Bacteria</taxon>
        <taxon>Bacillati</taxon>
        <taxon>Bacillota</taxon>
        <taxon>Clostridia</taxon>
        <taxon>Lachnospirales</taxon>
        <taxon>Lachnospiraceae</taxon>
        <taxon>Pseudobutyrivibrio</taxon>
    </lineage>
</organism>
<feature type="domain" description="HD" evidence="1">
    <location>
        <begin position="13"/>
        <end position="51"/>
    </location>
</feature>
<proteinExistence type="predicted"/>
<feature type="non-terminal residue" evidence="2">
    <location>
        <position position="53"/>
    </location>
</feature>
<dbReference type="EMBL" id="SVER01000010">
    <property type="protein sequence ID" value="MBE5919147.1"/>
    <property type="molecule type" value="Genomic_DNA"/>
</dbReference>
<dbReference type="AlphaFoldDB" id="A0A927U8P3"/>
<protein>
    <submittedName>
        <fullName evidence="2">HD domain-containing protein</fullName>
    </submittedName>
</protein>
<evidence type="ECO:0000259" key="1">
    <source>
        <dbReference type="Pfam" id="PF13023"/>
    </source>
</evidence>
<dbReference type="Gene3D" id="1.10.3210.10">
    <property type="entry name" value="Hypothetical protein af1432"/>
    <property type="match status" value="1"/>
</dbReference>
<dbReference type="SUPFAM" id="SSF109604">
    <property type="entry name" value="HD-domain/PDEase-like"/>
    <property type="match status" value="1"/>
</dbReference>
<dbReference type="Proteomes" id="UP000766246">
    <property type="component" value="Unassembled WGS sequence"/>
</dbReference>
<name>A0A927U8P3_9FIRM</name>
<accession>A0A927U8P3</accession>